<organism evidence="1 2">
    <name type="scientific">Eleutherodactylus coqui</name>
    <name type="common">Puerto Rican coqui</name>
    <dbReference type="NCBI Taxonomy" id="57060"/>
    <lineage>
        <taxon>Eukaryota</taxon>
        <taxon>Metazoa</taxon>
        <taxon>Chordata</taxon>
        <taxon>Craniata</taxon>
        <taxon>Vertebrata</taxon>
        <taxon>Euteleostomi</taxon>
        <taxon>Amphibia</taxon>
        <taxon>Batrachia</taxon>
        <taxon>Anura</taxon>
        <taxon>Neobatrachia</taxon>
        <taxon>Hyloidea</taxon>
        <taxon>Eleutherodactylidae</taxon>
        <taxon>Eleutherodactylinae</taxon>
        <taxon>Eleutherodactylus</taxon>
        <taxon>Eleutherodactylus</taxon>
    </lineage>
</organism>
<proteinExistence type="predicted"/>
<name>A0A8J6K9D5_ELECQ</name>
<dbReference type="AlphaFoldDB" id="A0A8J6K9D5"/>
<gene>
    <name evidence="1" type="ORF">GDO78_009387</name>
</gene>
<reference evidence="1" key="1">
    <citation type="thesis" date="2020" institute="ProQuest LLC" country="789 East Eisenhower Parkway, Ann Arbor, MI, USA">
        <title>Comparative Genomics and Chromosome Evolution.</title>
        <authorList>
            <person name="Mudd A.B."/>
        </authorList>
    </citation>
    <scope>NUCLEOTIDE SEQUENCE</scope>
    <source>
        <strain evidence="1">HN-11 Male</strain>
        <tissue evidence="1">Kidney and liver</tissue>
    </source>
</reference>
<comment type="caution">
    <text evidence="1">The sequence shown here is derived from an EMBL/GenBank/DDBJ whole genome shotgun (WGS) entry which is preliminary data.</text>
</comment>
<sequence length="94" mass="10885">MVPGVSSLVPRLTPWHLNTIVPWLENIIQLSISKKEGWGSMAKFWIYHRPVMKQCQRLPKTPEHGYRLIKKLLNHNQQGKIGATVFILDCLILK</sequence>
<protein>
    <submittedName>
        <fullName evidence="1">Uncharacterized protein</fullName>
    </submittedName>
</protein>
<evidence type="ECO:0000313" key="2">
    <source>
        <dbReference type="Proteomes" id="UP000770717"/>
    </source>
</evidence>
<evidence type="ECO:0000313" key="1">
    <source>
        <dbReference type="EMBL" id="KAG9483440.1"/>
    </source>
</evidence>
<dbReference type="Proteomes" id="UP000770717">
    <property type="component" value="Unassembled WGS sequence"/>
</dbReference>
<dbReference type="EMBL" id="WNTK01000005">
    <property type="protein sequence ID" value="KAG9483440.1"/>
    <property type="molecule type" value="Genomic_DNA"/>
</dbReference>
<keyword evidence="2" id="KW-1185">Reference proteome</keyword>
<accession>A0A8J6K9D5</accession>